<dbReference type="EC" id="2.3.2.2" evidence="1"/>
<dbReference type="KEGG" id="nph:NP_1844A"/>
<dbReference type="eggNOG" id="arCOG04053">
    <property type="taxonomic scope" value="Archaea"/>
</dbReference>
<dbReference type="SUPFAM" id="SSF56235">
    <property type="entry name" value="N-terminal nucleophile aminohydrolases (Ntn hydrolases)"/>
    <property type="match status" value="1"/>
</dbReference>
<proteinExistence type="predicted"/>
<dbReference type="EMBL" id="CR936257">
    <property type="protein sequence ID" value="CAI49013.1"/>
    <property type="molecule type" value="Genomic_DNA"/>
</dbReference>
<organism evidence="1 2">
    <name type="scientific">Natronomonas pharaonis (strain ATCC 35678 / DSM 2160 / CIP 103997 / JCM 8858 / NBRC 14720 / NCIMB 2260 / Gabara)</name>
    <name type="common">Halobacterium pharaonis</name>
    <dbReference type="NCBI Taxonomy" id="348780"/>
    <lineage>
        <taxon>Archaea</taxon>
        <taxon>Methanobacteriati</taxon>
        <taxon>Methanobacteriota</taxon>
        <taxon>Stenosarchaea group</taxon>
        <taxon>Halobacteria</taxon>
        <taxon>Halobacteriales</taxon>
        <taxon>Natronomonadaceae</taxon>
        <taxon>Natronomonas</taxon>
    </lineage>
</organism>
<dbReference type="HOGENOM" id="CLU_014813_3_0_2"/>
<reference evidence="1 2" key="1">
    <citation type="journal article" date="2005" name="Genome Res.">
        <title>Living with two extremes: conclusions from the genome sequence of Natronomonas pharaonis.</title>
        <authorList>
            <person name="Falb M."/>
            <person name="Pfeiffer F."/>
            <person name="Palm P."/>
            <person name="Rodewald K."/>
            <person name="Hickmann V."/>
            <person name="Tittor J."/>
            <person name="Oesterhelt D."/>
        </authorList>
    </citation>
    <scope>NUCLEOTIDE SEQUENCE [LARGE SCALE GENOMIC DNA]</scope>
    <source>
        <strain evidence="2">ATCC 35678 / DSM 2160 / CIP 103997 / JCM 8858 / NBRC 14720 / NCIMB 2260 / Gabara</strain>
    </source>
</reference>
<dbReference type="GO" id="GO:0036374">
    <property type="term" value="F:glutathione hydrolase activity"/>
    <property type="evidence" value="ECO:0007669"/>
    <property type="project" value="InterPro"/>
</dbReference>
<dbReference type="InterPro" id="IPR052896">
    <property type="entry name" value="GGT-like_enzyme"/>
</dbReference>
<dbReference type="InterPro" id="IPR043137">
    <property type="entry name" value="GGT_ssub_C"/>
</dbReference>
<dbReference type="PRINTS" id="PR01210">
    <property type="entry name" value="GGTRANSPTASE"/>
</dbReference>
<evidence type="ECO:0000313" key="1">
    <source>
        <dbReference type="EMBL" id="CAI49013.1"/>
    </source>
</evidence>
<dbReference type="AlphaFoldDB" id="A0A1U7EVH5"/>
<keyword evidence="1" id="KW-0012">Acyltransferase</keyword>
<dbReference type="EnsemblBacteria" id="CAI49013">
    <property type="protein sequence ID" value="CAI49013"/>
    <property type="gene ID" value="NP_1844A"/>
</dbReference>
<dbReference type="PANTHER" id="PTHR43881">
    <property type="entry name" value="GAMMA-GLUTAMYLTRANSPEPTIDASE (AFU_ORTHOLOGUE AFUA_4G13580)"/>
    <property type="match status" value="1"/>
</dbReference>
<sequence length="574" mass="61233">MVEPKPLGRCRTARFILITPSCELMTCPDGPTTGRPPTRAPRGMVTTPHAAASSAGLDVLRAGGSAVDAAIAANATLCVVYPHMAGVGGDGFWLVKQPDGDVRGLNASGPAAAGATREHYRERGLDDIPERGPLAALTVPGAVDGWRRAHEEYGRLPWAALFDDAIRHAREGTAVSRSLADWLVEDVPELTAHPSSGDVFLDNGQPRREGELFAQPALADSLERIAEAGARAFYEGDIAERIVADIGDRGSPLSTDDFAAFTAEWVEPLSTTYRGYTAYEFPPNTQGLAAIELLNLLDGFDVAAWGDGTADYYHHLAEAVKVAFADRDAWLTDPDFVDIPTETLASAAYADDRRQYIDAGHAQPAADVEPGIDFDGDSRQVDASGDTVAFSVVDEDGLAVSAIQSIYHDFGSAVVGGDTGVLMQNRGASFSLADGHPNRLEPGKRPFHTLIPGLLCEDGEARAVYGTMGGEGQPQTHAALVTRLVDFGYDVQQAIEAPRWLLGRTWGAESHELSLEGRVSDGVVRELRRRGQPARKAADWSERMGHAQAIWIDGETGWLEGGADPRGDGAALGY</sequence>
<dbReference type="Proteomes" id="UP000002698">
    <property type="component" value="Chromosome"/>
</dbReference>
<evidence type="ECO:0000313" key="2">
    <source>
        <dbReference type="Proteomes" id="UP000002698"/>
    </source>
</evidence>
<name>A0A1U7EVH5_NATPD</name>
<dbReference type="Gene3D" id="3.60.20.40">
    <property type="match status" value="1"/>
</dbReference>
<dbReference type="InterPro" id="IPR043138">
    <property type="entry name" value="GGT_lsub"/>
</dbReference>
<protein>
    <submittedName>
        <fullName evidence="1">Gamma-glutamyltransferase</fullName>
        <ecNumber evidence="1">2.3.2.2</ecNumber>
    </submittedName>
</protein>
<dbReference type="Pfam" id="PF01019">
    <property type="entry name" value="G_glu_transpept"/>
    <property type="match status" value="1"/>
</dbReference>
<dbReference type="GO" id="GO:0006751">
    <property type="term" value="P:glutathione catabolic process"/>
    <property type="evidence" value="ECO:0007669"/>
    <property type="project" value="InterPro"/>
</dbReference>
<dbReference type="InterPro" id="IPR029055">
    <property type="entry name" value="Ntn_hydrolases_N"/>
</dbReference>
<dbReference type="NCBIfam" id="TIGR00066">
    <property type="entry name" value="g_glut_trans"/>
    <property type="match status" value="1"/>
</dbReference>
<gene>
    <name evidence="1" type="primary">ggt</name>
    <name evidence="1" type="ordered locus">NP_1844A</name>
</gene>
<dbReference type="Gene3D" id="1.10.246.130">
    <property type="match status" value="1"/>
</dbReference>
<dbReference type="PANTHER" id="PTHR43881:SF5">
    <property type="entry name" value="GAMMA-GLUTAMYLTRANSPEPTIDASE"/>
    <property type="match status" value="1"/>
</dbReference>
<dbReference type="InterPro" id="IPR000101">
    <property type="entry name" value="GGT_peptidase"/>
</dbReference>
<keyword evidence="2" id="KW-1185">Reference proteome</keyword>
<dbReference type="GO" id="GO:0103068">
    <property type="term" value="F:leukotriene C4 gamma-glutamyl transferase activity"/>
    <property type="evidence" value="ECO:0007669"/>
    <property type="project" value="UniProtKB-EC"/>
</dbReference>
<dbReference type="STRING" id="348780.NP_1844A"/>
<accession>A0A1U7EVH5</accession>
<keyword evidence="1" id="KW-0808">Transferase</keyword>